<feature type="region of interest" description="Disordered" evidence="12">
    <location>
        <begin position="1"/>
        <end position="26"/>
    </location>
</feature>
<evidence type="ECO:0000256" key="10">
    <source>
        <dbReference type="ARBA" id="ARBA00023242"/>
    </source>
</evidence>
<evidence type="ECO:0000259" key="14">
    <source>
        <dbReference type="Pfam" id="PF10497"/>
    </source>
</evidence>
<proteinExistence type="inferred from homology"/>
<keyword evidence="13" id="KW-0812">Transmembrane</keyword>
<evidence type="ECO:0000313" key="15">
    <source>
        <dbReference type="EMBL" id="KAK7367489.1"/>
    </source>
</evidence>
<comment type="cofactor">
    <cofactor evidence="11">
        <name>heme</name>
        <dbReference type="ChEBI" id="CHEBI:30413"/>
    </cofactor>
</comment>
<gene>
    <name evidence="15" type="ORF">VNO80_09501</name>
</gene>
<evidence type="ECO:0000256" key="2">
    <source>
        <dbReference type="ARBA" id="ARBA00010617"/>
    </source>
</evidence>
<dbReference type="GO" id="GO:0005506">
    <property type="term" value="F:iron ion binding"/>
    <property type="evidence" value="ECO:0007669"/>
    <property type="project" value="InterPro"/>
</dbReference>
<evidence type="ECO:0000256" key="1">
    <source>
        <dbReference type="ARBA" id="ARBA00004123"/>
    </source>
</evidence>
<protein>
    <recommendedName>
        <fullName evidence="14">Zinc-finger domain-containing protein</fullName>
    </recommendedName>
</protein>
<dbReference type="Pfam" id="PF00067">
    <property type="entry name" value="p450"/>
    <property type="match status" value="1"/>
</dbReference>
<feature type="region of interest" description="Disordered" evidence="12">
    <location>
        <begin position="62"/>
        <end position="97"/>
    </location>
</feature>
<dbReference type="GO" id="GO:0004497">
    <property type="term" value="F:monooxygenase activity"/>
    <property type="evidence" value="ECO:0007669"/>
    <property type="project" value="UniProtKB-KW"/>
</dbReference>
<accession>A0AAN9RDR3</accession>
<keyword evidence="4 11" id="KW-0479">Metal-binding</keyword>
<dbReference type="InterPro" id="IPR036396">
    <property type="entry name" value="Cyt_P450_sf"/>
</dbReference>
<organism evidence="15 16">
    <name type="scientific">Phaseolus coccineus</name>
    <name type="common">Scarlet runner bean</name>
    <name type="synonym">Phaseolus multiflorus</name>
    <dbReference type="NCBI Taxonomy" id="3886"/>
    <lineage>
        <taxon>Eukaryota</taxon>
        <taxon>Viridiplantae</taxon>
        <taxon>Streptophyta</taxon>
        <taxon>Embryophyta</taxon>
        <taxon>Tracheophyta</taxon>
        <taxon>Spermatophyta</taxon>
        <taxon>Magnoliopsida</taxon>
        <taxon>eudicotyledons</taxon>
        <taxon>Gunneridae</taxon>
        <taxon>Pentapetalae</taxon>
        <taxon>rosids</taxon>
        <taxon>fabids</taxon>
        <taxon>Fabales</taxon>
        <taxon>Fabaceae</taxon>
        <taxon>Papilionoideae</taxon>
        <taxon>50 kb inversion clade</taxon>
        <taxon>NPAAA clade</taxon>
        <taxon>indigoferoid/millettioid clade</taxon>
        <taxon>Phaseoleae</taxon>
        <taxon>Phaseolus</taxon>
    </lineage>
</organism>
<evidence type="ECO:0000256" key="13">
    <source>
        <dbReference type="SAM" id="Phobius"/>
    </source>
</evidence>
<evidence type="ECO:0000256" key="7">
    <source>
        <dbReference type="ARBA" id="ARBA00023015"/>
    </source>
</evidence>
<dbReference type="InterPro" id="IPR017972">
    <property type="entry name" value="Cyt_P450_CS"/>
</dbReference>
<feature type="domain" description="Zinc-finger" evidence="14">
    <location>
        <begin position="161"/>
        <end position="257"/>
    </location>
</feature>
<keyword evidence="8" id="KW-0503">Monooxygenase</keyword>
<dbReference type="AlphaFoldDB" id="A0AAN9RDR3"/>
<sequence length="1090" mass="123469">MPALRKRTLTAESDAMANDVMPHQPKISDYELSREQRIRENRERMGKLGIFDISLSLKLHKNNKSHQATTRSYSSRKPKTPPSLKPSAPIRRSSRLQNVTPVSYSEVPVKKAEFAELRRVVIEEGAKPEVYTDEHLKLLGNTQKPWTLFVDGCGKDGKRIYDSVRGKTCHQCRQKTLGYRTCCSQCNMVQGQFCGDCLYMRYGEHVLEALQNPTWLCPVCRGICNCSLCRQAKGWAPTGPLYKKISALGHKSVAHYLIQTRRAEIDLEKNSDASNPVSVKRSLPFSDVDNKSLENNLGSLKPLAETEGDGAEVSTKRLLFSNEQDQLEKIECLHTPKPLQLEKKECSDTMKPLASSSKPSSDSIAGRLRSSSKHSLQAFLPCWGLALAVKEDKTVLIILHTFNSAMFGFVHHGPYWREMRKFATIELLSNQRLELLKDTRTSELEAAAREGWLDNNGYKKAMKKTTSEIDTLVEGWLEEHKRKRELSTDGKEEQDVMDVTLNVLHDLEVSGYDADTIIKATCLFSFYMSSTNRIMPENLVYSRSLIVSSIHSWDSQVMTMDFFQLQTPIFIILALSVGVLIYRLKRTLNGYEKICSAPQAGGAWPIIGHLHLFWGHQHTHKTLGKMAEKHGPIFTIKLGSYKVLVLSSWEMAKECFTVHDKAFSTRPCVAASKLMGYNYAMFGFAPYGPYWREIRKLATIELLSNHRLELLKNTRTSELEAATKYLYKLWSRKGCPKEGVWVDMKQWFGDLTHDIVLRMVRGKPNYGASDDYAEGEARGYKKTMRDFMSLFGVFVLSDAIPFLGWLDMNGYEKAMKRTASELDHLVEGWLEEHKRKRGLSVNGKEEQDFMDVMLNVLQDEEISGYDSDTIIKATCLNLILAGSDTTMITLIWVLSMLLNHQTELEKAQYELDMYIGKERNVEESDLTKLVYLQAIVKETMRLYPPSPVITLREAMEDCTFSCGFNVPAGTHLMVNAWKIHRDGRVWSDPHEFKPGRFLTSHRDVDVKGQNSEFIPFGSGRRACPGASLALGVVNLTLARLLHSFSVALPSNQVVDMTESIGLTNLKATPLKVLLTPRLDTKLYGTTSYES</sequence>
<comment type="subcellular location">
    <subcellularLocation>
        <location evidence="1">Nucleus</location>
    </subcellularLocation>
</comment>
<keyword evidence="10" id="KW-0539">Nucleus</keyword>
<keyword evidence="9" id="KW-0804">Transcription</keyword>
<keyword evidence="6 11" id="KW-0408">Iron</keyword>
<dbReference type="CDD" id="cd20654">
    <property type="entry name" value="CYP82"/>
    <property type="match status" value="1"/>
</dbReference>
<dbReference type="InterPro" id="IPR050651">
    <property type="entry name" value="Plant_Cytochrome_P450_Monoox"/>
</dbReference>
<dbReference type="EMBL" id="JAYMYR010000004">
    <property type="protein sequence ID" value="KAK7367489.1"/>
    <property type="molecule type" value="Genomic_DNA"/>
</dbReference>
<keyword evidence="3 11" id="KW-0349">Heme</keyword>
<dbReference type="PRINTS" id="PR00385">
    <property type="entry name" value="P450"/>
</dbReference>
<dbReference type="Gene3D" id="1.20.930.50">
    <property type="match status" value="1"/>
</dbReference>
<dbReference type="GO" id="GO:0005634">
    <property type="term" value="C:nucleus"/>
    <property type="evidence" value="ECO:0007669"/>
    <property type="project" value="UniProtKB-SubCell"/>
</dbReference>
<feature type="binding site" description="axial binding residue" evidence="11">
    <location>
        <position position="1023"/>
    </location>
    <ligand>
        <name>heme</name>
        <dbReference type="ChEBI" id="CHEBI:30413"/>
    </ligand>
    <ligandPart>
        <name>Fe</name>
        <dbReference type="ChEBI" id="CHEBI:18248"/>
    </ligandPart>
</feature>
<dbReference type="GO" id="GO:0020037">
    <property type="term" value="F:heme binding"/>
    <property type="evidence" value="ECO:0007669"/>
    <property type="project" value="InterPro"/>
</dbReference>
<keyword evidence="7" id="KW-0805">Transcription regulation</keyword>
<dbReference type="FunFam" id="1.10.630.10:FF:000026">
    <property type="entry name" value="Cytochrome P450 82C4"/>
    <property type="match status" value="1"/>
</dbReference>
<dbReference type="Proteomes" id="UP001374584">
    <property type="component" value="Unassembled WGS sequence"/>
</dbReference>
<feature type="transmembrane region" description="Helical" evidence="13">
    <location>
        <begin position="787"/>
        <end position="806"/>
    </location>
</feature>
<reference evidence="15 16" key="1">
    <citation type="submission" date="2024-01" db="EMBL/GenBank/DDBJ databases">
        <title>The genomes of 5 underutilized Papilionoideae crops provide insights into root nodulation and disease resistanc.</title>
        <authorList>
            <person name="Jiang F."/>
        </authorList>
    </citation>
    <scope>NUCLEOTIDE SEQUENCE [LARGE SCALE GENOMIC DNA]</scope>
    <source>
        <strain evidence="15">JINMINGXINNONG_FW02</strain>
        <tissue evidence="15">Leaves</tissue>
    </source>
</reference>
<dbReference type="PROSITE" id="PS00086">
    <property type="entry name" value="CYTOCHROME_P450"/>
    <property type="match status" value="1"/>
</dbReference>
<dbReference type="PRINTS" id="PR00463">
    <property type="entry name" value="EP450I"/>
</dbReference>
<dbReference type="PANTHER" id="PTHR47947">
    <property type="entry name" value="CYTOCHROME P450 82C3-RELATED"/>
    <property type="match status" value="1"/>
</dbReference>
<dbReference type="Gene3D" id="1.10.630.10">
    <property type="entry name" value="Cytochrome P450"/>
    <property type="match status" value="1"/>
</dbReference>
<evidence type="ECO:0000256" key="5">
    <source>
        <dbReference type="ARBA" id="ARBA00023002"/>
    </source>
</evidence>
<evidence type="ECO:0000256" key="4">
    <source>
        <dbReference type="ARBA" id="ARBA00022723"/>
    </source>
</evidence>
<dbReference type="InterPro" id="IPR018866">
    <property type="entry name" value="Znf-4CXXC_R1"/>
</dbReference>
<dbReference type="GO" id="GO:0016705">
    <property type="term" value="F:oxidoreductase activity, acting on paired donors, with incorporation or reduction of molecular oxygen"/>
    <property type="evidence" value="ECO:0007669"/>
    <property type="project" value="InterPro"/>
</dbReference>
<dbReference type="SUPFAM" id="SSF48264">
    <property type="entry name" value="Cytochrome P450"/>
    <property type="match status" value="1"/>
</dbReference>
<evidence type="ECO:0000256" key="3">
    <source>
        <dbReference type="ARBA" id="ARBA00022617"/>
    </source>
</evidence>
<dbReference type="PANTHER" id="PTHR47947:SF29">
    <property type="entry name" value="CYTOCHROME P450 CYP82D47-LIKE"/>
    <property type="match status" value="1"/>
</dbReference>
<evidence type="ECO:0000256" key="11">
    <source>
        <dbReference type="PIRSR" id="PIRSR602401-1"/>
    </source>
</evidence>
<evidence type="ECO:0000256" key="12">
    <source>
        <dbReference type="SAM" id="MobiDB-lite"/>
    </source>
</evidence>
<comment type="caution">
    <text evidence="15">The sequence shown here is derived from an EMBL/GenBank/DDBJ whole genome shotgun (WGS) entry which is preliminary data.</text>
</comment>
<feature type="transmembrane region" description="Helical" evidence="13">
    <location>
        <begin position="565"/>
        <end position="584"/>
    </location>
</feature>
<keyword evidence="13" id="KW-1133">Transmembrane helix</keyword>
<name>A0AAN9RDR3_PHACN</name>
<keyword evidence="13" id="KW-0472">Membrane</keyword>
<evidence type="ECO:0000256" key="9">
    <source>
        <dbReference type="ARBA" id="ARBA00023163"/>
    </source>
</evidence>
<evidence type="ECO:0000256" key="6">
    <source>
        <dbReference type="ARBA" id="ARBA00023004"/>
    </source>
</evidence>
<dbReference type="InterPro" id="IPR001128">
    <property type="entry name" value="Cyt_P450"/>
</dbReference>
<evidence type="ECO:0000313" key="16">
    <source>
        <dbReference type="Proteomes" id="UP001374584"/>
    </source>
</evidence>
<keyword evidence="16" id="KW-1185">Reference proteome</keyword>
<dbReference type="InterPro" id="IPR002401">
    <property type="entry name" value="Cyt_P450_E_grp-I"/>
</dbReference>
<evidence type="ECO:0000256" key="8">
    <source>
        <dbReference type="ARBA" id="ARBA00023033"/>
    </source>
</evidence>
<keyword evidence="5" id="KW-0560">Oxidoreductase</keyword>
<dbReference type="Pfam" id="PF10497">
    <property type="entry name" value="zf-4CXXC_R1"/>
    <property type="match status" value="1"/>
</dbReference>
<comment type="similarity">
    <text evidence="2">Belongs to the cytochrome P450 family.</text>
</comment>